<evidence type="ECO:0000313" key="4">
    <source>
        <dbReference type="Proteomes" id="UP000298324"/>
    </source>
</evidence>
<protein>
    <recommendedName>
        <fullName evidence="2">DUF4367 domain-containing protein</fullName>
    </recommendedName>
</protein>
<dbReference type="RefSeq" id="WP_134220445.1">
    <property type="nucleotide sequence ID" value="NZ_QFGA01000002.1"/>
</dbReference>
<gene>
    <name evidence="3" type="ORF">Psch_02536</name>
</gene>
<dbReference type="InterPro" id="IPR025377">
    <property type="entry name" value="DUF4367"/>
</dbReference>
<comment type="caution">
    <text evidence="3">The sequence shown here is derived from an EMBL/GenBank/DDBJ whole genome shotgun (WGS) entry which is preliminary data.</text>
</comment>
<keyword evidence="1" id="KW-1133">Transmembrane helix</keyword>
<accession>A0A4Y7R959</accession>
<proteinExistence type="predicted"/>
<reference evidence="3 4" key="1">
    <citation type="journal article" date="2018" name="Environ. Microbiol.">
        <title>Novel energy conservation strategies and behaviour of Pelotomaculum schinkii driving syntrophic propionate catabolism.</title>
        <authorList>
            <person name="Hidalgo-Ahumada C.A.P."/>
            <person name="Nobu M.K."/>
            <person name="Narihiro T."/>
            <person name="Tamaki H."/>
            <person name="Liu W.T."/>
            <person name="Kamagata Y."/>
            <person name="Stams A.J.M."/>
            <person name="Imachi H."/>
            <person name="Sousa D.Z."/>
        </authorList>
    </citation>
    <scope>NUCLEOTIDE SEQUENCE [LARGE SCALE GENOMIC DNA]</scope>
    <source>
        <strain evidence="3 4">HH</strain>
    </source>
</reference>
<evidence type="ECO:0000313" key="3">
    <source>
        <dbReference type="EMBL" id="TEB05495.1"/>
    </source>
</evidence>
<dbReference type="Proteomes" id="UP000298324">
    <property type="component" value="Unassembled WGS sequence"/>
</dbReference>
<feature type="transmembrane region" description="Helical" evidence="1">
    <location>
        <begin position="53"/>
        <end position="73"/>
    </location>
</feature>
<keyword evidence="4" id="KW-1185">Reference proteome</keyword>
<dbReference type="AlphaFoldDB" id="A0A4Y7R959"/>
<evidence type="ECO:0000259" key="2">
    <source>
        <dbReference type="Pfam" id="PF14285"/>
    </source>
</evidence>
<keyword evidence="1" id="KW-0472">Membrane</keyword>
<organism evidence="3 4">
    <name type="scientific">Pelotomaculum schinkii</name>
    <dbReference type="NCBI Taxonomy" id="78350"/>
    <lineage>
        <taxon>Bacteria</taxon>
        <taxon>Bacillati</taxon>
        <taxon>Bacillota</taxon>
        <taxon>Clostridia</taxon>
        <taxon>Eubacteriales</taxon>
        <taxon>Desulfotomaculaceae</taxon>
        <taxon>Pelotomaculum</taxon>
    </lineage>
</organism>
<evidence type="ECO:0000256" key="1">
    <source>
        <dbReference type="SAM" id="Phobius"/>
    </source>
</evidence>
<dbReference type="EMBL" id="QFGA01000002">
    <property type="protein sequence ID" value="TEB05495.1"/>
    <property type="molecule type" value="Genomic_DNA"/>
</dbReference>
<name>A0A4Y7R959_9FIRM</name>
<sequence>MNPKNKIDNLIARAAAANINEGLSKEINLDEEWVKFKRKYFPQKNYFYLQKSVAIMIPILFGVGILLSLLFPVQAKAISSKSLAFFKSFIVGKVQTVGIDYANQSSADDSINSLSPEIMEKIQSVPFKILLPIDYLDEYQISSFTADKLGDSTDVAIKLAASDNRKVTVQQTNITQGFSQGLSFDNEDAVLKKIRINGQEATLIIYKEQFVSLTWIDGDVFVSMDGNIGEDEMLQLGSSMRRIP</sequence>
<feature type="domain" description="DUF4367" evidence="2">
    <location>
        <begin position="145"/>
        <end position="240"/>
    </location>
</feature>
<dbReference type="Pfam" id="PF14285">
    <property type="entry name" value="DUF4367"/>
    <property type="match status" value="1"/>
</dbReference>
<keyword evidence="1" id="KW-0812">Transmembrane</keyword>